<feature type="region of interest" description="Disordered" evidence="1">
    <location>
        <begin position="276"/>
        <end position="306"/>
    </location>
</feature>
<dbReference type="OrthoDB" id="4365667at2759"/>
<dbReference type="EMBL" id="MCFK01002287">
    <property type="protein sequence ID" value="RKF63854.1"/>
    <property type="molecule type" value="Genomic_DNA"/>
</dbReference>
<name>A0A420I2E3_9PEZI</name>
<evidence type="ECO:0008006" key="4">
    <source>
        <dbReference type="Google" id="ProtNLM"/>
    </source>
</evidence>
<reference evidence="2 3" key="1">
    <citation type="journal article" date="2018" name="BMC Genomics">
        <title>Comparative genome analyses reveal sequence features reflecting distinct modes of host-adaptation between dicot and monocot powdery mildew.</title>
        <authorList>
            <person name="Wu Y."/>
            <person name="Ma X."/>
            <person name="Pan Z."/>
            <person name="Kale S.D."/>
            <person name="Song Y."/>
            <person name="King H."/>
            <person name="Zhang Q."/>
            <person name="Presley C."/>
            <person name="Deng X."/>
            <person name="Wei C.I."/>
            <person name="Xiao S."/>
        </authorList>
    </citation>
    <scope>NUCLEOTIDE SEQUENCE [LARGE SCALE GENOMIC DNA]</scope>
    <source>
        <strain evidence="2">UMSG2</strain>
    </source>
</reference>
<proteinExistence type="predicted"/>
<keyword evidence="3" id="KW-1185">Reference proteome</keyword>
<accession>A0A420I2E3</accession>
<dbReference type="Proteomes" id="UP000286134">
    <property type="component" value="Unassembled WGS sequence"/>
</dbReference>
<evidence type="ECO:0000313" key="3">
    <source>
        <dbReference type="Proteomes" id="UP000286134"/>
    </source>
</evidence>
<feature type="region of interest" description="Disordered" evidence="1">
    <location>
        <begin position="1"/>
        <end position="37"/>
    </location>
</feature>
<comment type="caution">
    <text evidence="2">The sequence shown here is derived from an EMBL/GenBank/DDBJ whole genome shotgun (WGS) entry which is preliminary data.</text>
</comment>
<gene>
    <name evidence="2" type="ORF">OnM2_022111</name>
</gene>
<protein>
    <recommendedName>
        <fullName evidence="4">Retrotransposon gag domain-containing protein</fullName>
    </recommendedName>
</protein>
<organism evidence="2 3">
    <name type="scientific">Erysiphe neolycopersici</name>
    <dbReference type="NCBI Taxonomy" id="212602"/>
    <lineage>
        <taxon>Eukaryota</taxon>
        <taxon>Fungi</taxon>
        <taxon>Dikarya</taxon>
        <taxon>Ascomycota</taxon>
        <taxon>Pezizomycotina</taxon>
        <taxon>Leotiomycetes</taxon>
        <taxon>Erysiphales</taxon>
        <taxon>Erysiphaceae</taxon>
        <taxon>Erysiphe</taxon>
    </lineage>
</organism>
<dbReference type="STRING" id="212602.A0A420I2E3"/>
<sequence>MPLNAKDVPTITKRVTRSMSSLSKYDDTNPKNDLPQLNSDIKKLTISKASDNHLFSKLIPAPSQNSQAFSPLSTSISSLDSDVPDNSASSSSSNETTIFSSNQVLDISNCPCYDINKNHPINPSWANFAAFHTYLTSAPRSNERLFSFLVDLVSEHLSQAQTVESLNSEIKFLLHRQTYLEKDQSSFQDLKIITQQKEQDIQLLKTEILQNRDNTLFWKNKCSKLESDLIEKNKEIILIQKIYQPSFPEQTIKSANARQSDTAPISNLDPHLITQHHTPHVSPPCYPTNPHQFRPQGRDPSEKLSGADPEKYAIWRYEIDQKFEDDSFLFPNYQKQIAYARAQLCGDLFIHMSNWKLTTPESDQTLDNFFHEIEFFSGAINLDEIARSELLKIKQRPGEKITQFYQRIAVLWTRAKYPEPDRVRSFIHSVHPSLSRNILHMTFSRTENVLEALRTVEINKLGIETHQPRVNNDSSQKLKAFPTNLVKNQNGQPSHRNFIEPKPFKKPCCTKPVGWTGHWYSPVDNPPKLQPGEADSLIQQRRCLRCRGSGHIASDITICPKFSGEKNTKHVNLMDIEMVNDSDDSDNLKD</sequence>
<dbReference type="AlphaFoldDB" id="A0A420I2E3"/>
<evidence type="ECO:0000256" key="1">
    <source>
        <dbReference type="SAM" id="MobiDB-lite"/>
    </source>
</evidence>
<evidence type="ECO:0000313" key="2">
    <source>
        <dbReference type="EMBL" id="RKF63854.1"/>
    </source>
</evidence>